<keyword evidence="1" id="KW-0346">Stress response</keyword>
<organism evidence="6 7">
    <name type="scientific">Leersia perrieri</name>
    <dbReference type="NCBI Taxonomy" id="77586"/>
    <lineage>
        <taxon>Eukaryota</taxon>
        <taxon>Viridiplantae</taxon>
        <taxon>Streptophyta</taxon>
        <taxon>Embryophyta</taxon>
        <taxon>Tracheophyta</taxon>
        <taxon>Spermatophyta</taxon>
        <taxon>Magnoliopsida</taxon>
        <taxon>Liliopsida</taxon>
        <taxon>Poales</taxon>
        <taxon>Poaceae</taxon>
        <taxon>BOP clade</taxon>
        <taxon>Oryzoideae</taxon>
        <taxon>Oryzeae</taxon>
        <taxon>Oryzinae</taxon>
        <taxon>Leersia</taxon>
    </lineage>
</organism>
<dbReference type="Pfam" id="PF00011">
    <property type="entry name" value="HSP20"/>
    <property type="match status" value="1"/>
</dbReference>
<evidence type="ECO:0000256" key="4">
    <source>
        <dbReference type="SAM" id="MobiDB-lite"/>
    </source>
</evidence>
<dbReference type="InterPro" id="IPR008978">
    <property type="entry name" value="HSP20-like_chaperone"/>
</dbReference>
<dbReference type="STRING" id="77586.A0A0D9XHX1"/>
<keyword evidence="7" id="KW-1185">Reference proteome</keyword>
<dbReference type="InterPro" id="IPR002068">
    <property type="entry name" value="A-crystallin/Hsp20_dom"/>
</dbReference>
<protein>
    <recommendedName>
        <fullName evidence="5">SHSP domain-containing protein</fullName>
    </recommendedName>
</protein>
<dbReference type="Gramene" id="LPERR10G02160.1">
    <property type="protein sequence ID" value="LPERR10G02160.1"/>
    <property type="gene ID" value="LPERR10G02160"/>
</dbReference>
<feature type="region of interest" description="Disordered" evidence="4">
    <location>
        <begin position="187"/>
        <end position="225"/>
    </location>
</feature>
<comment type="similarity">
    <text evidence="2 3">Belongs to the small heat shock protein (HSP20) family.</text>
</comment>
<dbReference type="EnsemblPlants" id="LPERR10G02160.1">
    <property type="protein sequence ID" value="LPERR10G02160.1"/>
    <property type="gene ID" value="LPERR10G02160"/>
</dbReference>
<evidence type="ECO:0000259" key="5">
    <source>
        <dbReference type="PROSITE" id="PS01031"/>
    </source>
</evidence>
<proteinExistence type="inferred from homology"/>
<evidence type="ECO:0000256" key="2">
    <source>
        <dbReference type="PROSITE-ProRule" id="PRU00285"/>
    </source>
</evidence>
<reference evidence="6 7" key="1">
    <citation type="submission" date="2012-08" db="EMBL/GenBank/DDBJ databases">
        <title>Oryza genome evolution.</title>
        <authorList>
            <person name="Wing R.A."/>
        </authorList>
    </citation>
    <scope>NUCLEOTIDE SEQUENCE</scope>
</reference>
<dbReference type="PANTHER" id="PTHR46733:SF7">
    <property type="entry name" value="HSP20_ALPHA CRYSTALLIN FAMILY PROTEIN, EXPRESSED"/>
    <property type="match status" value="1"/>
</dbReference>
<evidence type="ECO:0000313" key="7">
    <source>
        <dbReference type="Proteomes" id="UP000032180"/>
    </source>
</evidence>
<evidence type="ECO:0000313" key="6">
    <source>
        <dbReference type="EnsemblPlants" id="LPERR10G02160.1"/>
    </source>
</evidence>
<dbReference type="SUPFAM" id="SSF49764">
    <property type="entry name" value="HSP20-like chaperones"/>
    <property type="match status" value="1"/>
</dbReference>
<reference evidence="6" key="3">
    <citation type="submission" date="2015-04" db="UniProtKB">
        <authorList>
            <consortium name="EnsemblPlants"/>
        </authorList>
    </citation>
    <scope>IDENTIFICATION</scope>
</reference>
<dbReference type="InterPro" id="IPR044587">
    <property type="entry name" value="HSP21-like"/>
</dbReference>
<reference evidence="7" key="2">
    <citation type="submission" date="2013-12" db="EMBL/GenBank/DDBJ databases">
        <authorList>
            <person name="Yu Y."/>
            <person name="Lee S."/>
            <person name="de Baynast K."/>
            <person name="Wissotski M."/>
            <person name="Liu L."/>
            <person name="Talag J."/>
            <person name="Goicoechea J."/>
            <person name="Angelova A."/>
            <person name="Jetty R."/>
            <person name="Kudrna D."/>
            <person name="Golser W."/>
            <person name="Rivera L."/>
            <person name="Zhang J."/>
            <person name="Wing R."/>
        </authorList>
    </citation>
    <scope>NUCLEOTIDE SEQUENCE</scope>
</reference>
<evidence type="ECO:0000256" key="3">
    <source>
        <dbReference type="RuleBase" id="RU003616"/>
    </source>
</evidence>
<evidence type="ECO:0000256" key="1">
    <source>
        <dbReference type="ARBA" id="ARBA00023016"/>
    </source>
</evidence>
<accession>A0A0D9XHX1</accession>
<dbReference type="CDD" id="cd06464">
    <property type="entry name" value="ACD_sHsps-like"/>
    <property type="match status" value="1"/>
</dbReference>
<dbReference type="Proteomes" id="UP000032180">
    <property type="component" value="Chromosome 10"/>
</dbReference>
<name>A0A0D9XHX1_9ORYZ</name>
<feature type="domain" description="SHSP" evidence="5">
    <location>
        <begin position="84"/>
        <end position="196"/>
    </location>
</feature>
<dbReference type="AlphaFoldDB" id="A0A0D9XHX1"/>
<dbReference type="Gene3D" id="2.60.40.790">
    <property type="match status" value="1"/>
</dbReference>
<dbReference type="HOGENOM" id="CLU_089801_0_0_1"/>
<dbReference type="PROSITE" id="PS01031">
    <property type="entry name" value="SHSP"/>
    <property type="match status" value="1"/>
</dbReference>
<dbReference type="GO" id="GO:0009408">
    <property type="term" value="P:response to heat"/>
    <property type="evidence" value="ECO:0007669"/>
    <property type="project" value="InterPro"/>
</dbReference>
<dbReference type="PANTHER" id="PTHR46733">
    <property type="entry name" value="26.5 KDA HEAT SHOCK PROTEIN, MITOCHONDRIAL"/>
    <property type="match status" value="1"/>
</dbReference>
<dbReference type="eggNOG" id="ENOG502RRQ8">
    <property type="taxonomic scope" value="Eukaryota"/>
</dbReference>
<sequence length="225" mass="24190">MSTVVVASYAPVSRSPLMRQASSGTRQVSHSLSLRQPPLSPFFPASAATVKCRRPNLSVVCAGPGPEKHRPAFTIPPTALLYPFPPPDGKERWEIKHGEDSVQLWLQVPGLSEDNLEITTTEDLLEIKWKGGHGGAGGGPPRPEDVHGVGPFHVRLLLTKEFDSSQVTAMLKAGMLEVTIKYNKEVKPKKVKIGKQSPAVAGGKRPAGDTKTSPPPPLQMKAEGE</sequence>